<feature type="region of interest" description="Disordered" evidence="1">
    <location>
        <begin position="60"/>
        <end position="140"/>
    </location>
</feature>
<dbReference type="AlphaFoldDB" id="A0AAV7Q785"/>
<name>A0AAV7Q785_PLEWA</name>
<keyword evidence="3" id="KW-1185">Reference proteome</keyword>
<protein>
    <submittedName>
        <fullName evidence="2">Uncharacterized protein</fullName>
    </submittedName>
</protein>
<comment type="caution">
    <text evidence="2">The sequence shown here is derived from an EMBL/GenBank/DDBJ whole genome shotgun (WGS) entry which is preliminary data.</text>
</comment>
<organism evidence="2 3">
    <name type="scientific">Pleurodeles waltl</name>
    <name type="common">Iberian ribbed newt</name>
    <dbReference type="NCBI Taxonomy" id="8319"/>
    <lineage>
        <taxon>Eukaryota</taxon>
        <taxon>Metazoa</taxon>
        <taxon>Chordata</taxon>
        <taxon>Craniata</taxon>
        <taxon>Vertebrata</taxon>
        <taxon>Euteleostomi</taxon>
        <taxon>Amphibia</taxon>
        <taxon>Batrachia</taxon>
        <taxon>Caudata</taxon>
        <taxon>Salamandroidea</taxon>
        <taxon>Salamandridae</taxon>
        <taxon>Pleurodelinae</taxon>
        <taxon>Pleurodeles</taxon>
    </lineage>
</organism>
<proteinExistence type="predicted"/>
<dbReference type="EMBL" id="JANPWB010000010">
    <property type="protein sequence ID" value="KAJ1136208.1"/>
    <property type="molecule type" value="Genomic_DNA"/>
</dbReference>
<reference evidence="2" key="1">
    <citation type="journal article" date="2022" name="bioRxiv">
        <title>Sequencing and chromosome-scale assembly of the giantPleurodeles waltlgenome.</title>
        <authorList>
            <person name="Brown T."/>
            <person name="Elewa A."/>
            <person name="Iarovenko S."/>
            <person name="Subramanian E."/>
            <person name="Araus A.J."/>
            <person name="Petzold A."/>
            <person name="Susuki M."/>
            <person name="Suzuki K.-i.T."/>
            <person name="Hayashi T."/>
            <person name="Toyoda A."/>
            <person name="Oliveira C."/>
            <person name="Osipova E."/>
            <person name="Leigh N.D."/>
            <person name="Simon A."/>
            <person name="Yun M.H."/>
        </authorList>
    </citation>
    <scope>NUCLEOTIDE SEQUENCE</scope>
    <source>
        <strain evidence="2">20211129_DDA</strain>
        <tissue evidence="2">Liver</tissue>
    </source>
</reference>
<sequence length="140" mass="14989">MVCALSTEWLIPKAPVARGFGPRGPVTADAGEAAQGEKAWTWLTEQRLLTVNQYSQWQSATLSNASRRRTDGTKVHQLCKHSPKRQGDALEEEASAESDGEQQDPAKTGSNDDREGSLMNPPNKGGGGGAIAHKIHDVSP</sequence>
<evidence type="ECO:0000256" key="1">
    <source>
        <dbReference type="SAM" id="MobiDB-lite"/>
    </source>
</evidence>
<dbReference type="Proteomes" id="UP001066276">
    <property type="component" value="Chromosome 6"/>
</dbReference>
<accession>A0AAV7Q785</accession>
<feature type="compositionally biased region" description="Acidic residues" evidence="1">
    <location>
        <begin position="89"/>
        <end position="102"/>
    </location>
</feature>
<evidence type="ECO:0000313" key="3">
    <source>
        <dbReference type="Proteomes" id="UP001066276"/>
    </source>
</evidence>
<evidence type="ECO:0000313" key="2">
    <source>
        <dbReference type="EMBL" id="KAJ1136208.1"/>
    </source>
</evidence>
<gene>
    <name evidence="2" type="ORF">NDU88_002625</name>
</gene>